<gene>
    <name evidence="1" type="ORF">DILT_LOCUS16158</name>
</gene>
<evidence type="ECO:0000313" key="2">
    <source>
        <dbReference type="Proteomes" id="UP000281553"/>
    </source>
</evidence>
<name>A0A3P7QU90_DIBLA</name>
<reference evidence="1 2" key="1">
    <citation type="submission" date="2018-11" db="EMBL/GenBank/DDBJ databases">
        <authorList>
            <consortium name="Pathogen Informatics"/>
        </authorList>
    </citation>
    <scope>NUCLEOTIDE SEQUENCE [LARGE SCALE GENOMIC DNA]</scope>
</reference>
<evidence type="ECO:0000313" key="1">
    <source>
        <dbReference type="EMBL" id="VDN33109.1"/>
    </source>
</evidence>
<organism evidence="1 2">
    <name type="scientific">Dibothriocephalus latus</name>
    <name type="common">Fish tapeworm</name>
    <name type="synonym">Diphyllobothrium latum</name>
    <dbReference type="NCBI Taxonomy" id="60516"/>
    <lineage>
        <taxon>Eukaryota</taxon>
        <taxon>Metazoa</taxon>
        <taxon>Spiralia</taxon>
        <taxon>Lophotrochozoa</taxon>
        <taxon>Platyhelminthes</taxon>
        <taxon>Cestoda</taxon>
        <taxon>Eucestoda</taxon>
        <taxon>Diphyllobothriidea</taxon>
        <taxon>Diphyllobothriidae</taxon>
        <taxon>Dibothriocephalus</taxon>
    </lineage>
</organism>
<accession>A0A3P7QU90</accession>
<proteinExistence type="predicted"/>
<dbReference type="Proteomes" id="UP000281553">
    <property type="component" value="Unassembled WGS sequence"/>
</dbReference>
<dbReference type="AlphaFoldDB" id="A0A3P7QU90"/>
<dbReference type="OrthoDB" id="112749at2759"/>
<sequence>MGSGGPMAAVGSELFTDVNPLFVPMSQAVNGCDAYPFSVQLDGASVDRLVGISSLHYRRSSRPICRGSPMVCAEHGQTIAIVDAGCMMLDLLVHDPDCLRFLDADDRERLVKNDAGPIPFKTELKGYPCSPLYAHIANYLALIAMSGTCPVFNQPKFQTLHEWNNATYR</sequence>
<protein>
    <submittedName>
        <fullName evidence="1">Uncharacterized protein</fullName>
    </submittedName>
</protein>
<keyword evidence="2" id="KW-1185">Reference proteome</keyword>
<dbReference type="EMBL" id="UYRU01083270">
    <property type="protein sequence ID" value="VDN33109.1"/>
    <property type="molecule type" value="Genomic_DNA"/>
</dbReference>